<sequence length="110" mass="12947">MNMMSIFKKFFLSPKITSKVRVKIEDEYDVDFQEILSESEDNLESQSEEDSDELPDESNTEEFHYTQYVAKSDLKWNSLPFRSSKTPLRNLVNALPGRTRRFTVVVFQVE</sequence>
<evidence type="ECO:0000313" key="3">
    <source>
        <dbReference type="Proteomes" id="UP001458880"/>
    </source>
</evidence>
<feature type="region of interest" description="Disordered" evidence="1">
    <location>
        <begin position="38"/>
        <end position="59"/>
    </location>
</feature>
<reference evidence="2 3" key="1">
    <citation type="journal article" date="2024" name="BMC Genomics">
        <title>De novo assembly and annotation of Popillia japonica's genome with initial clues to its potential as an invasive pest.</title>
        <authorList>
            <person name="Cucini C."/>
            <person name="Boschi S."/>
            <person name="Funari R."/>
            <person name="Cardaioli E."/>
            <person name="Iannotti N."/>
            <person name="Marturano G."/>
            <person name="Paoli F."/>
            <person name="Bruttini M."/>
            <person name="Carapelli A."/>
            <person name="Frati F."/>
            <person name="Nardi F."/>
        </authorList>
    </citation>
    <scope>NUCLEOTIDE SEQUENCE [LARGE SCALE GENOMIC DNA]</scope>
    <source>
        <strain evidence="2">DMR45628</strain>
    </source>
</reference>
<organism evidence="2 3">
    <name type="scientific">Popillia japonica</name>
    <name type="common">Japanese beetle</name>
    <dbReference type="NCBI Taxonomy" id="7064"/>
    <lineage>
        <taxon>Eukaryota</taxon>
        <taxon>Metazoa</taxon>
        <taxon>Ecdysozoa</taxon>
        <taxon>Arthropoda</taxon>
        <taxon>Hexapoda</taxon>
        <taxon>Insecta</taxon>
        <taxon>Pterygota</taxon>
        <taxon>Neoptera</taxon>
        <taxon>Endopterygota</taxon>
        <taxon>Coleoptera</taxon>
        <taxon>Polyphaga</taxon>
        <taxon>Scarabaeiformia</taxon>
        <taxon>Scarabaeidae</taxon>
        <taxon>Rutelinae</taxon>
        <taxon>Popillia</taxon>
    </lineage>
</organism>
<gene>
    <name evidence="2" type="ORF">QE152_g23426</name>
</gene>
<keyword evidence="3" id="KW-1185">Reference proteome</keyword>
<dbReference type="AlphaFoldDB" id="A0AAW1KGY9"/>
<proteinExistence type="predicted"/>
<dbReference type="EMBL" id="JASPKY010000233">
    <property type="protein sequence ID" value="KAK9718016.1"/>
    <property type="molecule type" value="Genomic_DNA"/>
</dbReference>
<evidence type="ECO:0000313" key="2">
    <source>
        <dbReference type="EMBL" id="KAK9718016.1"/>
    </source>
</evidence>
<evidence type="ECO:0000256" key="1">
    <source>
        <dbReference type="SAM" id="MobiDB-lite"/>
    </source>
</evidence>
<protein>
    <submittedName>
        <fullName evidence="2">Uncharacterized protein</fullName>
    </submittedName>
</protein>
<accession>A0AAW1KGY9</accession>
<name>A0AAW1KGY9_POPJA</name>
<comment type="caution">
    <text evidence="2">The sequence shown here is derived from an EMBL/GenBank/DDBJ whole genome shotgun (WGS) entry which is preliminary data.</text>
</comment>
<dbReference type="Proteomes" id="UP001458880">
    <property type="component" value="Unassembled WGS sequence"/>
</dbReference>